<keyword evidence="2" id="KW-1185">Reference proteome</keyword>
<proteinExistence type="predicted"/>
<sequence>MFAEELLHAVVECIASDTEFIERQLPHLSWKYAATKLLPLSMASRQMRRICLPFLFAHVEIIKGQYYVERFKDCCLANQGFAVSIRSLKYIQDPHTCRDDPKDIEMFRQLLQYLTDLLQIKICPSVGLLSVVNCHSVPTAIAGSVDLYSAQLFSPDISLSKLVVESGAVYHDDGHLDAFFARGMQLRSAYIDASQFSEELFRARNFHGLHDLTLDINDTVSLSWLSEFICRHPLLKKITFDFGLYNASNWFVPFIDSFIEKADSEGLGDSLSIQCFAVTRITPAPTARSSDEWYVSGMNLWIPKSATVGKLLHLLHSFFPKIFVLTLELEHESYVPYDELVLALCRFSSLQAVNFLGSTLQLLDAGNRSSDAELVEAAMIQYTSRIARQIPTIEAFYLHNLCGLEGSWTLRGWLNVQTSHPNAAEGSGRHTVGSLHLYRLGRGLA</sequence>
<protein>
    <submittedName>
        <fullName evidence="1">Uncharacterized protein</fullName>
    </submittedName>
</protein>
<dbReference type="AlphaFoldDB" id="A0A6A4HAC2"/>
<organism evidence="1 2">
    <name type="scientific">Gymnopus androsaceus JB14</name>
    <dbReference type="NCBI Taxonomy" id="1447944"/>
    <lineage>
        <taxon>Eukaryota</taxon>
        <taxon>Fungi</taxon>
        <taxon>Dikarya</taxon>
        <taxon>Basidiomycota</taxon>
        <taxon>Agaricomycotina</taxon>
        <taxon>Agaricomycetes</taxon>
        <taxon>Agaricomycetidae</taxon>
        <taxon>Agaricales</taxon>
        <taxon>Marasmiineae</taxon>
        <taxon>Omphalotaceae</taxon>
        <taxon>Gymnopus</taxon>
    </lineage>
</organism>
<dbReference type="OrthoDB" id="3061864at2759"/>
<gene>
    <name evidence="1" type="ORF">BT96DRAFT_978594</name>
</gene>
<evidence type="ECO:0000313" key="1">
    <source>
        <dbReference type="EMBL" id="KAE9394264.1"/>
    </source>
</evidence>
<reference evidence="1" key="1">
    <citation type="journal article" date="2019" name="Environ. Microbiol.">
        <title>Fungal ecological strategies reflected in gene transcription - a case study of two litter decomposers.</title>
        <authorList>
            <person name="Barbi F."/>
            <person name="Kohler A."/>
            <person name="Barry K."/>
            <person name="Baskaran P."/>
            <person name="Daum C."/>
            <person name="Fauchery L."/>
            <person name="Ihrmark K."/>
            <person name="Kuo A."/>
            <person name="LaButti K."/>
            <person name="Lipzen A."/>
            <person name="Morin E."/>
            <person name="Grigoriev I.V."/>
            <person name="Henrissat B."/>
            <person name="Lindahl B."/>
            <person name="Martin F."/>
        </authorList>
    </citation>
    <scope>NUCLEOTIDE SEQUENCE</scope>
    <source>
        <strain evidence="1">JB14</strain>
    </source>
</reference>
<name>A0A6A4HAC2_9AGAR</name>
<accession>A0A6A4HAC2</accession>
<evidence type="ECO:0000313" key="2">
    <source>
        <dbReference type="Proteomes" id="UP000799118"/>
    </source>
</evidence>
<dbReference type="EMBL" id="ML769553">
    <property type="protein sequence ID" value="KAE9394264.1"/>
    <property type="molecule type" value="Genomic_DNA"/>
</dbReference>
<dbReference type="Proteomes" id="UP000799118">
    <property type="component" value="Unassembled WGS sequence"/>
</dbReference>